<evidence type="ECO:0000313" key="1">
    <source>
        <dbReference type="EMBL" id="RBP61057.1"/>
    </source>
</evidence>
<name>A0A366I1I9_9FIRM</name>
<dbReference type="AlphaFoldDB" id="A0A366I1I9"/>
<dbReference type="Proteomes" id="UP000253490">
    <property type="component" value="Unassembled WGS sequence"/>
</dbReference>
<dbReference type="InterPro" id="IPR010181">
    <property type="entry name" value="CGCAxxGCC_motif"/>
</dbReference>
<dbReference type="Pfam" id="PF09719">
    <property type="entry name" value="C_GCAxxG_C_C"/>
    <property type="match status" value="1"/>
</dbReference>
<protein>
    <submittedName>
        <fullName evidence="1">C_GCAxxG_C_C family probable redox protein</fullName>
    </submittedName>
</protein>
<evidence type="ECO:0000313" key="2">
    <source>
        <dbReference type="Proteomes" id="UP000253490"/>
    </source>
</evidence>
<gene>
    <name evidence="1" type="ORF">DES36_11556</name>
</gene>
<dbReference type="NCBIfam" id="TIGR01909">
    <property type="entry name" value="C_GCAxxG_C_C"/>
    <property type="match status" value="1"/>
</dbReference>
<comment type="caution">
    <text evidence="1">The sequence shown here is derived from an EMBL/GenBank/DDBJ whole genome shotgun (WGS) entry which is preliminary data.</text>
</comment>
<accession>A0A366I1I9</accession>
<proteinExistence type="predicted"/>
<organism evidence="1 2">
    <name type="scientific">Alkalibaculum bacchi</name>
    <dbReference type="NCBI Taxonomy" id="645887"/>
    <lineage>
        <taxon>Bacteria</taxon>
        <taxon>Bacillati</taxon>
        <taxon>Bacillota</taxon>
        <taxon>Clostridia</taxon>
        <taxon>Eubacteriales</taxon>
        <taxon>Eubacteriaceae</taxon>
        <taxon>Alkalibaculum</taxon>
    </lineage>
</organism>
<dbReference type="EMBL" id="QNRX01000015">
    <property type="protein sequence ID" value="RBP61057.1"/>
    <property type="molecule type" value="Genomic_DNA"/>
</dbReference>
<reference evidence="1 2" key="1">
    <citation type="submission" date="2018-06" db="EMBL/GenBank/DDBJ databases">
        <title>Genomic Encyclopedia of Type Strains, Phase IV (KMG-IV): sequencing the most valuable type-strain genomes for metagenomic binning, comparative biology and taxonomic classification.</title>
        <authorList>
            <person name="Goeker M."/>
        </authorList>
    </citation>
    <scope>NUCLEOTIDE SEQUENCE [LARGE SCALE GENOMIC DNA]</scope>
    <source>
        <strain evidence="1 2">DSM 22112</strain>
    </source>
</reference>
<keyword evidence="2" id="KW-1185">Reference proteome</keyword>
<sequence>MLKDEARKYIESELKYGEQRKLYHYNCAETLLNACNDYYKLNLDKKIFKAIVPFGGGFCSEKACGVLAGGIAALGVMYSEDKPTDNTKVKEITQRWVKVFEEEFSDIDCKEIKPIYKDPETGCANVMLRAAELLESIIEGEK</sequence>